<organism evidence="1 2">
    <name type="scientific">Vibrio maritimus</name>
    <dbReference type="NCBI Taxonomy" id="990268"/>
    <lineage>
        <taxon>Bacteria</taxon>
        <taxon>Pseudomonadati</taxon>
        <taxon>Pseudomonadota</taxon>
        <taxon>Gammaproteobacteria</taxon>
        <taxon>Vibrionales</taxon>
        <taxon>Vibrionaceae</taxon>
        <taxon>Vibrio</taxon>
    </lineage>
</organism>
<evidence type="ECO:0000313" key="2">
    <source>
        <dbReference type="Proteomes" id="UP000029224"/>
    </source>
</evidence>
<dbReference type="InterPro" id="IPR012338">
    <property type="entry name" value="Beta-lactam/transpept-like"/>
</dbReference>
<evidence type="ECO:0000313" key="1">
    <source>
        <dbReference type="EMBL" id="GAL33732.1"/>
    </source>
</evidence>
<protein>
    <recommendedName>
        <fullName evidence="3">6-aminohexanoate-dimer hydrolase</fullName>
    </recommendedName>
</protein>
<dbReference type="AlphaFoldDB" id="A0A090TRJ9"/>
<dbReference type="OrthoDB" id="6963107at2"/>
<dbReference type="EMBL" id="BBMT01000003">
    <property type="protein sequence ID" value="GAL33732.1"/>
    <property type="molecule type" value="Genomic_DNA"/>
</dbReference>
<keyword evidence="2" id="KW-1185">Reference proteome</keyword>
<accession>A0A090TRJ9</accession>
<proteinExistence type="predicted"/>
<dbReference type="SUPFAM" id="SSF56601">
    <property type="entry name" value="beta-lactamase/transpeptidase-like"/>
    <property type="match status" value="1"/>
</dbReference>
<comment type="caution">
    <text evidence="1">The sequence shown here is derived from an EMBL/GenBank/DDBJ whole genome shotgun (WGS) entry which is preliminary data.</text>
</comment>
<dbReference type="Proteomes" id="UP000029224">
    <property type="component" value="Unassembled WGS sequence"/>
</dbReference>
<evidence type="ECO:0008006" key="3">
    <source>
        <dbReference type="Google" id="ProtNLM"/>
    </source>
</evidence>
<reference evidence="1 2" key="2">
    <citation type="submission" date="2014-09" db="EMBL/GenBank/DDBJ databases">
        <authorList>
            <consortium name="NBRP consortium"/>
            <person name="Sawabe T."/>
            <person name="Meirelles P."/>
            <person name="Nakanishi M."/>
            <person name="Sayaka M."/>
            <person name="Hattori M."/>
            <person name="Ohkuma M."/>
        </authorList>
    </citation>
    <scope>NUCLEOTIDE SEQUENCE [LARGE SCALE GENOMIC DNA]</scope>
    <source>
        <strain evidence="1 2">JCM 19240</strain>
    </source>
</reference>
<reference evidence="1 2" key="1">
    <citation type="submission" date="2014-09" db="EMBL/GenBank/DDBJ databases">
        <title>Vibrio maritimus JCM 19240. (C210) whole genome shotgun sequence.</title>
        <authorList>
            <person name="Sawabe T."/>
            <person name="Meirelles P."/>
            <person name="Nakanishi M."/>
            <person name="Sayaka M."/>
            <person name="Hattori M."/>
            <person name="Ohkuma M."/>
        </authorList>
    </citation>
    <scope>NUCLEOTIDE SEQUENCE [LARGE SCALE GENOMIC DNA]</scope>
    <source>
        <strain evidence="1 2">JCM 19240</strain>
    </source>
</reference>
<name>A0A090TRJ9_9VIBR</name>
<sequence length="57" mass="6455">MNENNAYTALGIFGQWIYVDPTENVVVVRQASAENSVVDAYDHEMLSAINEIIRRVK</sequence>
<dbReference type="Gene3D" id="3.40.710.10">
    <property type="entry name" value="DD-peptidase/beta-lactamase superfamily"/>
    <property type="match status" value="1"/>
</dbReference>
<gene>
    <name evidence="1" type="ORF">JCM19240_2428</name>
</gene>